<feature type="region of interest" description="Disordered" evidence="1">
    <location>
        <begin position="28"/>
        <end position="50"/>
    </location>
</feature>
<proteinExistence type="predicted"/>
<feature type="region of interest" description="Disordered" evidence="1">
    <location>
        <begin position="73"/>
        <end position="99"/>
    </location>
</feature>
<protein>
    <submittedName>
        <fullName evidence="2">Uncharacterized protein</fullName>
    </submittedName>
</protein>
<evidence type="ECO:0000313" key="3">
    <source>
        <dbReference type="Proteomes" id="UP001235939"/>
    </source>
</evidence>
<dbReference type="EMBL" id="CP092883">
    <property type="protein sequence ID" value="UYV82356.1"/>
    <property type="molecule type" value="Genomic_DNA"/>
</dbReference>
<name>A0ABY6LML7_9ARAC</name>
<sequence length="121" mass="12892">MPCLTPTIQHLPVLPALHSDPPMTPWIIGTGAALTSGPSSARPSRSSADPLIYEPESSELTWWTMSWLSSSQRNCESTDTSSRSVWARPSRTPSSPGGGLYRGSLIVDIGIAPILRSSSSV</sequence>
<accession>A0ABY6LML7</accession>
<evidence type="ECO:0000256" key="1">
    <source>
        <dbReference type="SAM" id="MobiDB-lite"/>
    </source>
</evidence>
<evidence type="ECO:0000313" key="2">
    <source>
        <dbReference type="EMBL" id="UYV82356.1"/>
    </source>
</evidence>
<keyword evidence="3" id="KW-1185">Reference proteome</keyword>
<organism evidence="2 3">
    <name type="scientific">Cordylochernes scorpioides</name>
    <dbReference type="NCBI Taxonomy" id="51811"/>
    <lineage>
        <taxon>Eukaryota</taxon>
        <taxon>Metazoa</taxon>
        <taxon>Ecdysozoa</taxon>
        <taxon>Arthropoda</taxon>
        <taxon>Chelicerata</taxon>
        <taxon>Arachnida</taxon>
        <taxon>Pseudoscorpiones</taxon>
        <taxon>Cheliferoidea</taxon>
        <taxon>Chernetidae</taxon>
        <taxon>Cordylochernes</taxon>
    </lineage>
</organism>
<reference evidence="2 3" key="1">
    <citation type="submission" date="2022-01" db="EMBL/GenBank/DDBJ databases">
        <title>A chromosomal length assembly of Cordylochernes scorpioides.</title>
        <authorList>
            <person name="Zeh D."/>
            <person name="Zeh J."/>
        </authorList>
    </citation>
    <scope>NUCLEOTIDE SEQUENCE [LARGE SCALE GENOMIC DNA]</scope>
    <source>
        <strain evidence="2">IN4F17</strain>
        <tissue evidence="2">Whole Body</tissue>
    </source>
</reference>
<gene>
    <name evidence="2" type="ORF">LAZ67_21001780</name>
</gene>
<feature type="compositionally biased region" description="Low complexity" evidence="1">
    <location>
        <begin position="38"/>
        <end position="48"/>
    </location>
</feature>
<dbReference type="Proteomes" id="UP001235939">
    <property type="component" value="Chromosome 21"/>
</dbReference>
<feature type="compositionally biased region" description="Polar residues" evidence="1">
    <location>
        <begin position="73"/>
        <end position="84"/>
    </location>
</feature>